<dbReference type="Pfam" id="PF10106">
    <property type="entry name" value="DUF2345"/>
    <property type="match status" value="1"/>
</dbReference>
<dbReference type="SUPFAM" id="SSF69349">
    <property type="entry name" value="Phage fibre proteins"/>
    <property type="match status" value="1"/>
</dbReference>
<gene>
    <name evidence="3" type="ORF">PZBJ_20740</name>
</gene>
<organism evidence="3 4">
    <name type="scientific">Pantoea endophytica</name>
    <dbReference type="NCBI Taxonomy" id="92488"/>
    <lineage>
        <taxon>Bacteria</taxon>
        <taxon>Pseudomonadati</taxon>
        <taxon>Pseudomonadota</taxon>
        <taxon>Gammaproteobacteria</taxon>
        <taxon>Enterobacterales</taxon>
        <taxon>Erwiniaceae</taxon>
        <taxon>Pantoea</taxon>
    </lineage>
</organism>
<dbReference type="InterPro" id="IPR028244">
    <property type="entry name" value="T6SS_Rhs_Vgr_dom"/>
</dbReference>
<evidence type="ECO:0000259" key="1">
    <source>
        <dbReference type="Pfam" id="PF10106"/>
    </source>
</evidence>
<reference evidence="4" key="1">
    <citation type="submission" date="2017-12" db="EMBL/GenBank/DDBJ databases">
        <title>The genome sequence of Pantoea sp. 596.</title>
        <authorList>
            <person name="Gao J."/>
            <person name="Mao X."/>
            <person name="Sun J."/>
        </authorList>
    </citation>
    <scope>NUCLEOTIDE SEQUENCE [LARGE SCALE GENOMIC DNA]</scope>
    <source>
        <strain evidence="4">596</strain>
    </source>
</reference>
<dbReference type="Proteomes" id="UP000234296">
    <property type="component" value="Unassembled WGS sequence"/>
</dbReference>
<dbReference type="InterPro" id="IPR018769">
    <property type="entry name" value="VgrG2_DUF2345"/>
</dbReference>
<dbReference type="Pfam" id="PF13296">
    <property type="entry name" value="T6SS_Vgr"/>
    <property type="match status" value="1"/>
</dbReference>
<comment type="caution">
    <text evidence="3">The sequence shown here is derived from an EMBL/GenBank/DDBJ whole genome shotgun (WGS) entry which is preliminary data.</text>
</comment>
<evidence type="ECO:0008006" key="5">
    <source>
        <dbReference type="Google" id="ProtNLM"/>
    </source>
</evidence>
<feature type="domain" description="Putative type VI secretion system Rhs element associated Vgr" evidence="2">
    <location>
        <begin position="16"/>
        <end position="117"/>
    </location>
</feature>
<protein>
    <recommendedName>
        <fullName evidence="5">DUF2345 domain-containing protein</fullName>
    </recommendedName>
</protein>
<proteinExistence type="predicted"/>
<name>A0ABX4SJ10_9GAMM</name>
<evidence type="ECO:0000313" key="4">
    <source>
        <dbReference type="Proteomes" id="UP000234296"/>
    </source>
</evidence>
<evidence type="ECO:0000259" key="2">
    <source>
        <dbReference type="Pfam" id="PF13296"/>
    </source>
</evidence>
<dbReference type="EMBL" id="PJRT01000033">
    <property type="protein sequence ID" value="PLR19353.1"/>
    <property type="molecule type" value="Genomic_DNA"/>
</dbReference>
<sequence>MAQTVLILNYRRNVLRTPANNKLRLDDTRGQEHIKLSTEYGGKSQLNLGHLVDGERQPRGEGFELRTDGWRAIRAGKELFISADGQAAAQGKQKDMEAALSRLSAALTEMQSLAASAQQALLQKKIEDMQQEVLLGSAPQGVALVSGGNMQLSAQDNLTLTAGKQMDLGAQKNFTVAAGKQISLYSREGAKLFTFRGDIDVQAQGGNVTTWSTQDTHISSGRKLVVTAQDELTLICGGGYIRLKGGNVEIGGPGKLLVKNAGISKAGAANMEGVMKSFSPETFDEKFVATNALTGHPIANLPYRITKPGGKVIEGVTSASGETELAQSEIVDDMILTFNPALK</sequence>
<keyword evidence="4" id="KW-1185">Reference proteome</keyword>
<accession>A0ABX4SJ10</accession>
<evidence type="ECO:0000313" key="3">
    <source>
        <dbReference type="EMBL" id="PLR19353.1"/>
    </source>
</evidence>
<feature type="domain" description="DUF2345" evidence="1">
    <location>
        <begin position="124"/>
        <end position="268"/>
    </location>
</feature>